<keyword evidence="2" id="KW-0808">Transferase</keyword>
<dbReference type="InterPro" id="IPR041698">
    <property type="entry name" value="Methyltransf_25"/>
</dbReference>
<dbReference type="GO" id="GO:0032259">
    <property type="term" value="P:methylation"/>
    <property type="evidence" value="ECO:0007669"/>
    <property type="project" value="UniProtKB-KW"/>
</dbReference>
<proteinExistence type="predicted"/>
<dbReference type="PANTHER" id="PTHR43464:SF19">
    <property type="entry name" value="UBIQUINONE BIOSYNTHESIS O-METHYLTRANSFERASE, MITOCHONDRIAL"/>
    <property type="match status" value="1"/>
</dbReference>
<gene>
    <name evidence="5" type="ORF">SAMN02910291_01948</name>
</gene>
<evidence type="ECO:0000313" key="5">
    <source>
        <dbReference type="EMBL" id="SFW58240.1"/>
    </source>
</evidence>
<keyword evidence="3" id="KW-0949">S-adenosyl-L-methionine</keyword>
<dbReference type="EMBL" id="FPIW01000037">
    <property type="protein sequence ID" value="SFW58240.1"/>
    <property type="molecule type" value="Genomic_DNA"/>
</dbReference>
<dbReference type="Proteomes" id="UP000182680">
    <property type="component" value="Unassembled WGS sequence"/>
</dbReference>
<evidence type="ECO:0000256" key="3">
    <source>
        <dbReference type="ARBA" id="ARBA00022691"/>
    </source>
</evidence>
<dbReference type="RefSeq" id="WP_072312096.1">
    <property type="nucleotide sequence ID" value="NZ_FPIW01000037.1"/>
</dbReference>
<name>A0AA94L2P6_DESDE</name>
<dbReference type="InterPro" id="IPR029063">
    <property type="entry name" value="SAM-dependent_MTases_sf"/>
</dbReference>
<evidence type="ECO:0000259" key="4">
    <source>
        <dbReference type="Pfam" id="PF13649"/>
    </source>
</evidence>
<dbReference type="GO" id="GO:0008168">
    <property type="term" value="F:methyltransferase activity"/>
    <property type="evidence" value="ECO:0007669"/>
    <property type="project" value="UniProtKB-KW"/>
</dbReference>
<dbReference type="SUPFAM" id="SSF53335">
    <property type="entry name" value="S-adenosyl-L-methionine-dependent methyltransferases"/>
    <property type="match status" value="1"/>
</dbReference>
<keyword evidence="1 5" id="KW-0489">Methyltransferase</keyword>
<dbReference type="Pfam" id="PF13649">
    <property type="entry name" value="Methyltransf_25"/>
    <property type="match status" value="1"/>
</dbReference>
<feature type="domain" description="Methyltransferase" evidence="4">
    <location>
        <begin position="52"/>
        <end position="136"/>
    </location>
</feature>
<accession>A0AA94L2P6</accession>
<organism evidence="5 6">
    <name type="scientific">Desulfovibrio desulfuricans</name>
    <dbReference type="NCBI Taxonomy" id="876"/>
    <lineage>
        <taxon>Bacteria</taxon>
        <taxon>Pseudomonadati</taxon>
        <taxon>Thermodesulfobacteriota</taxon>
        <taxon>Desulfovibrionia</taxon>
        <taxon>Desulfovibrionales</taxon>
        <taxon>Desulfovibrionaceae</taxon>
        <taxon>Desulfovibrio</taxon>
    </lineage>
</organism>
<dbReference type="Gene3D" id="3.40.50.150">
    <property type="entry name" value="Vaccinia Virus protein VP39"/>
    <property type="match status" value="1"/>
</dbReference>
<protein>
    <submittedName>
        <fullName evidence="5">Methyltransferase domain-containing protein</fullName>
    </submittedName>
</protein>
<reference evidence="6" key="1">
    <citation type="submission" date="2016-11" db="EMBL/GenBank/DDBJ databases">
        <authorList>
            <person name="Jaros S."/>
            <person name="Januszkiewicz K."/>
            <person name="Wedrychowicz H."/>
        </authorList>
    </citation>
    <scope>NUCLEOTIDE SEQUENCE [LARGE SCALE GENOMIC DNA]</scope>
    <source>
        <strain evidence="6">DSM 7057</strain>
    </source>
</reference>
<evidence type="ECO:0000313" key="6">
    <source>
        <dbReference type="Proteomes" id="UP000182680"/>
    </source>
</evidence>
<evidence type="ECO:0000256" key="2">
    <source>
        <dbReference type="ARBA" id="ARBA00022679"/>
    </source>
</evidence>
<comment type="caution">
    <text evidence="5">The sequence shown here is derived from an EMBL/GenBank/DDBJ whole genome shotgun (WGS) entry which is preliminary data.</text>
</comment>
<dbReference type="AlphaFoldDB" id="A0AA94L2P6"/>
<dbReference type="PANTHER" id="PTHR43464">
    <property type="entry name" value="METHYLTRANSFERASE"/>
    <property type="match status" value="1"/>
</dbReference>
<evidence type="ECO:0000256" key="1">
    <source>
        <dbReference type="ARBA" id="ARBA00022603"/>
    </source>
</evidence>
<dbReference type="CDD" id="cd02440">
    <property type="entry name" value="AdoMet_MTases"/>
    <property type="match status" value="1"/>
</dbReference>
<sequence length="255" mass="28957">MGTVDEKQQKQREYWNARSRTFPRFEEGDDNYEAGMLRHAAENGVDFNGKRILDVGCGSGMYTLRLARMAGSVTAVDVADEMLRLLREDAAAMGITNITTVCSGWDDFSSDDYFDIVFASMTPAIESDESREKLMQYATGQVVFMGFSDRMLSDVMQGLHEHYGITPKIFNNAQEMRAWLDDKGVPYTAIPVKGQWVVAKSREELVDSCVTTLRDYGAEPDPHLVEAHVEAFKDENGQYVERTDYVIEMIIWQKR</sequence>